<proteinExistence type="predicted"/>
<dbReference type="EMBL" id="BTGB01000002">
    <property type="protein sequence ID" value="GMM45557.1"/>
    <property type="molecule type" value="Genomic_DNA"/>
</dbReference>
<feature type="domain" description="AAA protein C-terminal winged helix" evidence="2">
    <location>
        <begin position="364"/>
        <end position="491"/>
    </location>
</feature>
<organism evidence="3 4">
    <name type="scientific">Pichia kluyveri</name>
    <name type="common">Yeast</name>
    <dbReference type="NCBI Taxonomy" id="36015"/>
    <lineage>
        <taxon>Eukaryota</taxon>
        <taxon>Fungi</taxon>
        <taxon>Dikarya</taxon>
        <taxon>Ascomycota</taxon>
        <taxon>Saccharomycotina</taxon>
        <taxon>Pichiomycetes</taxon>
        <taxon>Pichiales</taxon>
        <taxon>Pichiaceae</taxon>
        <taxon>Pichia</taxon>
    </lineage>
</organism>
<keyword evidence="4" id="KW-1185">Reference proteome</keyword>
<dbReference type="Gene3D" id="3.40.50.300">
    <property type="entry name" value="P-loop containing nucleotide triphosphate hydrolases"/>
    <property type="match status" value="1"/>
</dbReference>
<dbReference type="SUPFAM" id="SSF52540">
    <property type="entry name" value="P-loop containing nucleoside triphosphate hydrolases"/>
    <property type="match status" value="1"/>
</dbReference>
<protein>
    <recommendedName>
        <fullName evidence="2">AAA protein C-terminal winged helix domain-containing protein</fullName>
    </recommendedName>
</protein>
<feature type="region of interest" description="Disordered" evidence="1">
    <location>
        <begin position="1"/>
        <end position="47"/>
    </location>
</feature>
<sequence length="567" mass="65492">MVSSIEEDKKNNDEQVIKKAKGRIRNIQETKKSKDKDHNNNKKNKNNSGWREVVSILKKCAETGLITFASLGVLVLGGVMYHKIYKQNVLWKMEESFKAEETLMLARHKDNTEIMDAHLWAERPHQKILDKIVTGKVKGKYYLLLGEKGTGKSSTVMESISRCGGEDCAIVDCSSDVELMRLRIGSALNFEFFEDYIGSLFSMKGPRESTPMLDIERAFMKLEKILYNRRGKTKKPLILVLNNSHLIDSSLVELLQQKAENFSCSGMLTMIFISEDYWLFEKMKTLATRMQVINFEDTKMNEASKILKGSRLKYFHKEVSDEECNKIYHLIGGRPQHLNHVASQKDMFKAAHEIIDNEKLWFLNNCALLGVDMDDDVLEQGKFSISAMLLMKELVEMDKRRKYTKDSTQGTNADLIEVSNLPHLPLWRARQVMTRPDYIEEYDKLNIFTIGKDCQVRADSVPMMRAFHEIASHPAFDELLSESIDRISEIESLERTREIVLKDLVNGGEYQIKGDIIRFQDNSDGNNLTARILEQYNDLHEGERKKWWKRRLDSYNSNSNTSNSKDH</sequence>
<evidence type="ECO:0000313" key="3">
    <source>
        <dbReference type="EMBL" id="GMM45557.1"/>
    </source>
</evidence>
<dbReference type="Proteomes" id="UP001378960">
    <property type="component" value="Unassembled WGS sequence"/>
</dbReference>
<evidence type="ECO:0000259" key="2">
    <source>
        <dbReference type="Pfam" id="PF24913"/>
    </source>
</evidence>
<comment type="caution">
    <text evidence="3">The sequence shown here is derived from an EMBL/GenBank/DDBJ whole genome shotgun (WGS) entry which is preliminary data.</text>
</comment>
<evidence type="ECO:0000313" key="4">
    <source>
        <dbReference type="Proteomes" id="UP001378960"/>
    </source>
</evidence>
<name>A0AAV5R2P7_PICKL</name>
<feature type="compositionally biased region" description="Basic and acidic residues" evidence="1">
    <location>
        <begin position="1"/>
        <end position="17"/>
    </location>
</feature>
<dbReference type="PANTHER" id="PTHR36168">
    <property type="entry name" value="CHROMOSOME 1, WHOLE GENOME SHOTGUN SEQUENCE"/>
    <property type="match status" value="1"/>
</dbReference>
<dbReference type="InterPro" id="IPR027417">
    <property type="entry name" value="P-loop_NTPase"/>
</dbReference>
<dbReference type="InterPro" id="IPR056808">
    <property type="entry name" value="HTH_AAA"/>
</dbReference>
<dbReference type="AlphaFoldDB" id="A0AAV5R2P7"/>
<feature type="compositionally biased region" description="Basic and acidic residues" evidence="1">
    <location>
        <begin position="26"/>
        <end position="40"/>
    </location>
</feature>
<accession>A0AAV5R2P7</accession>
<gene>
    <name evidence="3" type="ORF">DAPK24_021320</name>
</gene>
<dbReference type="Pfam" id="PF24913">
    <property type="entry name" value="WHD_AAA_fung"/>
    <property type="match status" value="1"/>
</dbReference>
<dbReference type="PANTHER" id="PTHR36168:SF1">
    <property type="entry name" value="ORC1-LIKE AAA ATPASE DOMAIN-CONTAINING PROTEIN"/>
    <property type="match status" value="1"/>
</dbReference>
<reference evidence="3 4" key="1">
    <citation type="journal article" date="2023" name="Elife">
        <title>Identification of key yeast species and microbe-microbe interactions impacting larval growth of Drosophila in the wild.</title>
        <authorList>
            <person name="Mure A."/>
            <person name="Sugiura Y."/>
            <person name="Maeda R."/>
            <person name="Honda K."/>
            <person name="Sakurai N."/>
            <person name="Takahashi Y."/>
            <person name="Watada M."/>
            <person name="Katoh T."/>
            <person name="Gotoh A."/>
            <person name="Gotoh Y."/>
            <person name="Taniguchi I."/>
            <person name="Nakamura K."/>
            <person name="Hayashi T."/>
            <person name="Katayama T."/>
            <person name="Uemura T."/>
            <person name="Hattori Y."/>
        </authorList>
    </citation>
    <scope>NUCLEOTIDE SEQUENCE [LARGE SCALE GENOMIC DNA]</scope>
    <source>
        <strain evidence="3 4">PK-24</strain>
    </source>
</reference>
<evidence type="ECO:0000256" key="1">
    <source>
        <dbReference type="SAM" id="MobiDB-lite"/>
    </source>
</evidence>